<feature type="compositionally biased region" description="Basic residues" evidence="1">
    <location>
        <begin position="91"/>
        <end position="100"/>
    </location>
</feature>
<sequence length="181" mass="20196">MTVAPGWLCLAVAPSPPPPPSSLSSPVVPRSRRPPPPPAHPPPRRCCCCHRRAPPRPRPRARARAFPSRGGSRRRRGDRRSASARGEEIARRRRRCRRRPCRDSSRPVPSQRLKPGPSLEAGRVGSIAADETWCVPVPVCLSFCWDADVSERELVCFRWRLFLAGLGGDYRVLLQLEFGGK</sequence>
<organism evidence="2 3">
    <name type="scientific">Panicum virgatum</name>
    <name type="common">Blackwell switchgrass</name>
    <dbReference type="NCBI Taxonomy" id="38727"/>
    <lineage>
        <taxon>Eukaryota</taxon>
        <taxon>Viridiplantae</taxon>
        <taxon>Streptophyta</taxon>
        <taxon>Embryophyta</taxon>
        <taxon>Tracheophyta</taxon>
        <taxon>Spermatophyta</taxon>
        <taxon>Magnoliopsida</taxon>
        <taxon>Liliopsida</taxon>
        <taxon>Poales</taxon>
        <taxon>Poaceae</taxon>
        <taxon>PACMAD clade</taxon>
        <taxon>Panicoideae</taxon>
        <taxon>Panicodae</taxon>
        <taxon>Paniceae</taxon>
        <taxon>Panicinae</taxon>
        <taxon>Panicum</taxon>
        <taxon>Panicum sect. Hiantes</taxon>
    </lineage>
</organism>
<keyword evidence="3" id="KW-1185">Reference proteome</keyword>
<feature type="region of interest" description="Disordered" evidence="1">
    <location>
        <begin position="11"/>
        <end position="121"/>
    </location>
</feature>
<accession>A0A8T0RZ39</accession>
<dbReference type="AlphaFoldDB" id="A0A8T0RZ39"/>
<proteinExistence type="predicted"/>
<dbReference type="Proteomes" id="UP000823388">
    <property type="component" value="Chromosome 5N"/>
</dbReference>
<feature type="compositionally biased region" description="Basic residues" evidence="1">
    <location>
        <begin position="47"/>
        <end position="63"/>
    </location>
</feature>
<evidence type="ECO:0000313" key="2">
    <source>
        <dbReference type="EMBL" id="KAG2591197.1"/>
    </source>
</evidence>
<feature type="compositionally biased region" description="Basic and acidic residues" evidence="1">
    <location>
        <begin position="79"/>
        <end position="90"/>
    </location>
</feature>
<gene>
    <name evidence="2" type="ORF">PVAP13_5NG442120</name>
</gene>
<evidence type="ECO:0000313" key="3">
    <source>
        <dbReference type="Proteomes" id="UP000823388"/>
    </source>
</evidence>
<evidence type="ECO:0000256" key="1">
    <source>
        <dbReference type="SAM" id="MobiDB-lite"/>
    </source>
</evidence>
<reference evidence="2" key="1">
    <citation type="submission" date="2020-05" db="EMBL/GenBank/DDBJ databases">
        <title>WGS assembly of Panicum virgatum.</title>
        <authorList>
            <person name="Lovell J.T."/>
            <person name="Jenkins J."/>
            <person name="Shu S."/>
            <person name="Juenger T.E."/>
            <person name="Schmutz J."/>
        </authorList>
    </citation>
    <scope>NUCLEOTIDE SEQUENCE</scope>
    <source>
        <strain evidence="2">AP13</strain>
    </source>
</reference>
<name>A0A8T0RZ39_PANVG</name>
<comment type="caution">
    <text evidence="2">The sequence shown here is derived from an EMBL/GenBank/DDBJ whole genome shotgun (WGS) entry which is preliminary data.</text>
</comment>
<dbReference type="EMBL" id="CM029046">
    <property type="protein sequence ID" value="KAG2591197.1"/>
    <property type="molecule type" value="Genomic_DNA"/>
</dbReference>
<protein>
    <submittedName>
        <fullName evidence="2">Uncharacterized protein</fullName>
    </submittedName>
</protein>